<comment type="caution">
    <text evidence="2">The sequence shown here is derived from an EMBL/GenBank/DDBJ whole genome shotgun (WGS) entry which is preliminary data.</text>
</comment>
<feature type="region of interest" description="Disordered" evidence="1">
    <location>
        <begin position="185"/>
        <end position="213"/>
    </location>
</feature>
<accession>A0AAD7WM00</accession>
<evidence type="ECO:0000256" key="1">
    <source>
        <dbReference type="SAM" id="MobiDB-lite"/>
    </source>
</evidence>
<name>A0AAD7WM00_9TELE</name>
<feature type="compositionally biased region" description="Basic and acidic residues" evidence="1">
    <location>
        <begin position="185"/>
        <end position="201"/>
    </location>
</feature>
<organism evidence="2 3">
    <name type="scientific">Aldrovandia affinis</name>
    <dbReference type="NCBI Taxonomy" id="143900"/>
    <lineage>
        <taxon>Eukaryota</taxon>
        <taxon>Metazoa</taxon>
        <taxon>Chordata</taxon>
        <taxon>Craniata</taxon>
        <taxon>Vertebrata</taxon>
        <taxon>Euteleostomi</taxon>
        <taxon>Actinopterygii</taxon>
        <taxon>Neopterygii</taxon>
        <taxon>Teleostei</taxon>
        <taxon>Notacanthiformes</taxon>
        <taxon>Halosauridae</taxon>
        <taxon>Aldrovandia</taxon>
    </lineage>
</organism>
<gene>
    <name evidence="2" type="ORF">AAFF_G00376390</name>
</gene>
<protein>
    <submittedName>
        <fullName evidence="2">Uncharacterized protein</fullName>
    </submittedName>
</protein>
<evidence type="ECO:0000313" key="2">
    <source>
        <dbReference type="EMBL" id="KAJ8401668.1"/>
    </source>
</evidence>
<dbReference type="Proteomes" id="UP001221898">
    <property type="component" value="Unassembled WGS sequence"/>
</dbReference>
<dbReference type="EMBL" id="JAINUG010000068">
    <property type="protein sequence ID" value="KAJ8401668.1"/>
    <property type="molecule type" value="Genomic_DNA"/>
</dbReference>
<dbReference type="AlphaFoldDB" id="A0AAD7WM00"/>
<evidence type="ECO:0000313" key="3">
    <source>
        <dbReference type="Proteomes" id="UP001221898"/>
    </source>
</evidence>
<keyword evidence="3" id="KW-1185">Reference proteome</keyword>
<proteinExistence type="predicted"/>
<feature type="region of interest" description="Disordered" evidence="1">
    <location>
        <begin position="1"/>
        <end position="46"/>
    </location>
</feature>
<reference evidence="2" key="1">
    <citation type="journal article" date="2023" name="Science">
        <title>Genome structures resolve the early diversification of teleost fishes.</title>
        <authorList>
            <person name="Parey E."/>
            <person name="Louis A."/>
            <person name="Montfort J."/>
            <person name="Bouchez O."/>
            <person name="Roques C."/>
            <person name="Iampietro C."/>
            <person name="Lluch J."/>
            <person name="Castinel A."/>
            <person name="Donnadieu C."/>
            <person name="Desvignes T."/>
            <person name="Floi Bucao C."/>
            <person name="Jouanno E."/>
            <person name="Wen M."/>
            <person name="Mejri S."/>
            <person name="Dirks R."/>
            <person name="Jansen H."/>
            <person name="Henkel C."/>
            <person name="Chen W.J."/>
            <person name="Zahm M."/>
            <person name="Cabau C."/>
            <person name="Klopp C."/>
            <person name="Thompson A.W."/>
            <person name="Robinson-Rechavi M."/>
            <person name="Braasch I."/>
            <person name="Lecointre G."/>
            <person name="Bobe J."/>
            <person name="Postlethwait J.H."/>
            <person name="Berthelot C."/>
            <person name="Roest Crollius H."/>
            <person name="Guiguen Y."/>
        </authorList>
    </citation>
    <scope>NUCLEOTIDE SEQUENCE</scope>
    <source>
        <strain evidence="2">NC1722</strain>
    </source>
</reference>
<sequence length="254" mass="27969">MQSEHNTDKAAAPCFNTAPRQNSHISKETGGDPIPARDPLIRAPGTAGLRAFPNTPRVEISSGPINNTPLSAQEDGYRSHAKQNSEVSLLWNGQRCSDCRLSPETQHRALGLHTLTPTPSCPSPPKPALKGYFPLRPKSSRLTFVPTCQVRPASRTASSYLAAGISSCVRAPRYQRSVVMAFRGEGDERESARCPGTKDGKQPPTPRPLLNNRDWQPTVVQFPFNSGNPVRSFTIFDDRLYFSTLRPPLKRILI</sequence>